<proteinExistence type="inferred from homology"/>
<evidence type="ECO:0000256" key="1">
    <source>
        <dbReference type="ARBA" id="ARBA00010923"/>
    </source>
</evidence>
<organism evidence="6 7">
    <name type="scientific">Muricomes intestini</name>
    <dbReference type="NCBI Taxonomy" id="1796634"/>
    <lineage>
        <taxon>Bacteria</taxon>
        <taxon>Bacillati</taxon>
        <taxon>Bacillota</taxon>
        <taxon>Clostridia</taxon>
        <taxon>Lachnospirales</taxon>
        <taxon>Lachnospiraceae</taxon>
        <taxon>Muricomes</taxon>
    </lineage>
</organism>
<feature type="coiled-coil region" evidence="4">
    <location>
        <begin position="169"/>
        <end position="196"/>
    </location>
</feature>
<gene>
    <name evidence="6" type="ORF">EDD59_110115</name>
</gene>
<evidence type="ECO:0000259" key="5">
    <source>
        <dbReference type="Pfam" id="PF01420"/>
    </source>
</evidence>
<keyword evidence="3" id="KW-0238">DNA-binding</keyword>
<dbReference type="CDD" id="cd17495">
    <property type="entry name" value="RMtype1_S_Cep9333ORF4827P-TRD2-CR2_like"/>
    <property type="match status" value="1"/>
</dbReference>
<name>A0A4R3K8C7_9FIRM</name>
<dbReference type="InterPro" id="IPR052021">
    <property type="entry name" value="Type-I_RS_S_subunit"/>
</dbReference>
<dbReference type="SUPFAM" id="SSF116734">
    <property type="entry name" value="DNA methylase specificity domain"/>
    <property type="match status" value="2"/>
</dbReference>
<accession>A0A4R3K8C7</accession>
<dbReference type="GO" id="GO:0009307">
    <property type="term" value="P:DNA restriction-modification system"/>
    <property type="evidence" value="ECO:0007669"/>
    <property type="project" value="UniProtKB-KW"/>
</dbReference>
<dbReference type="OrthoDB" id="9811611at2"/>
<protein>
    <submittedName>
        <fullName evidence="6">Type I restriction enzyme S subunit</fullName>
    </submittedName>
</protein>
<dbReference type="PANTHER" id="PTHR30408">
    <property type="entry name" value="TYPE-1 RESTRICTION ENZYME ECOKI SPECIFICITY PROTEIN"/>
    <property type="match status" value="1"/>
</dbReference>
<evidence type="ECO:0000256" key="4">
    <source>
        <dbReference type="SAM" id="Coils"/>
    </source>
</evidence>
<dbReference type="Gene3D" id="3.90.220.20">
    <property type="entry name" value="DNA methylase specificity domains"/>
    <property type="match status" value="2"/>
</dbReference>
<dbReference type="AlphaFoldDB" id="A0A4R3K8C7"/>
<dbReference type="GO" id="GO:0003677">
    <property type="term" value="F:DNA binding"/>
    <property type="evidence" value="ECO:0007669"/>
    <property type="project" value="UniProtKB-KW"/>
</dbReference>
<dbReference type="InterPro" id="IPR000055">
    <property type="entry name" value="Restrct_endonuc_typeI_TRD"/>
</dbReference>
<dbReference type="Pfam" id="PF01420">
    <property type="entry name" value="Methylase_S"/>
    <property type="match status" value="1"/>
</dbReference>
<feature type="domain" description="Type I restriction modification DNA specificity" evidence="5">
    <location>
        <begin position="66"/>
        <end position="188"/>
    </location>
</feature>
<dbReference type="RefSeq" id="WP_132381042.1">
    <property type="nucleotide sequence ID" value="NZ_SLZZ01000010.1"/>
</dbReference>
<evidence type="ECO:0000313" key="7">
    <source>
        <dbReference type="Proteomes" id="UP000295726"/>
    </source>
</evidence>
<reference evidence="6 7" key="1">
    <citation type="submission" date="2019-03" db="EMBL/GenBank/DDBJ databases">
        <title>Genomic Encyclopedia of Type Strains, Phase IV (KMG-IV): sequencing the most valuable type-strain genomes for metagenomic binning, comparative biology and taxonomic classification.</title>
        <authorList>
            <person name="Goeker M."/>
        </authorList>
    </citation>
    <scope>NUCLEOTIDE SEQUENCE [LARGE SCALE GENOMIC DNA]</scope>
    <source>
        <strain evidence="6 7">DSM 29489</strain>
    </source>
</reference>
<dbReference type="Proteomes" id="UP000295726">
    <property type="component" value="Unassembled WGS sequence"/>
</dbReference>
<comment type="caution">
    <text evidence="6">The sequence shown here is derived from an EMBL/GenBank/DDBJ whole genome shotgun (WGS) entry which is preliminary data.</text>
</comment>
<evidence type="ECO:0000256" key="3">
    <source>
        <dbReference type="ARBA" id="ARBA00023125"/>
    </source>
</evidence>
<keyword evidence="2" id="KW-0680">Restriction system</keyword>
<dbReference type="PANTHER" id="PTHR30408:SF12">
    <property type="entry name" value="TYPE I RESTRICTION ENZYME MJAVIII SPECIFICITY SUBUNIT"/>
    <property type="match status" value="1"/>
</dbReference>
<keyword evidence="4" id="KW-0175">Coiled coil</keyword>
<dbReference type="InterPro" id="IPR044946">
    <property type="entry name" value="Restrct_endonuc_typeI_TRD_sf"/>
</dbReference>
<comment type="similarity">
    <text evidence="1">Belongs to the type-I restriction system S methylase family.</text>
</comment>
<keyword evidence="7" id="KW-1185">Reference proteome</keyword>
<evidence type="ECO:0000256" key="2">
    <source>
        <dbReference type="ARBA" id="ARBA00022747"/>
    </source>
</evidence>
<dbReference type="EMBL" id="SLZZ01000010">
    <property type="protein sequence ID" value="TCS78901.1"/>
    <property type="molecule type" value="Genomic_DNA"/>
</dbReference>
<sequence length="393" mass="44190">MERKLIQLSDVITDIAAGPFGSNLKVSCFVNDGFPIIDGANLKSFKVTDNITKFVTEEKARSLHRSIAKRGDIVVTISGTLGQIAYIPDDSNYEEYLCSQRQFRVTFDTTKVYVPYLVFYFHTYEGKHKILSFANQVGVPALSQPLKNFRQISVQLPTLETQKKIASIVESINGKIEQNEIINNNLEQQAQAIYQQMFIDNARSDWAEGTLSDIADITMGQSPSGSSYNEDGTGTIFFQGRAEFGFRFPSVRLYTTEPKRMARSNDTLMSVRAPVGDLNVAHMDCCIGRGLAAIHSKSHHQSFVLYTMFSLKKQLDVFNGEGTVFGSINRNSLNDMPILIPSDDILDEFERIVAPMDLTIRNNYDENCRLQDIRDTLLPRLMSSELDVSDIDI</sequence>
<evidence type="ECO:0000313" key="6">
    <source>
        <dbReference type="EMBL" id="TCS78901.1"/>
    </source>
</evidence>